<protein>
    <recommendedName>
        <fullName evidence="1">DUF7746 domain-containing protein</fullName>
    </recommendedName>
</protein>
<dbReference type="EMBL" id="KQ484751">
    <property type="protein sequence ID" value="KYP33864.1"/>
    <property type="molecule type" value="Genomic_DNA"/>
</dbReference>
<accession>A0A151QUC3</accession>
<organism evidence="2 3">
    <name type="scientific">Cajanus cajan</name>
    <name type="common">Pigeon pea</name>
    <name type="synonym">Cajanus indicus</name>
    <dbReference type="NCBI Taxonomy" id="3821"/>
    <lineage>
        <taxon>Eukaryota</taxon>
        <taxon>Viridiplantae</taxon>
        <taxon>Streptophyta</taxon>
        <taxon>Embryophyta</taxon>
        <taxon>Tracheophyta</taxon>
        <taxon>Spermatophyta</taxon>
        <taxon>Magnoliopsida</taxon>
        <taxon>eudicotyledons</taxon>
        <taxon>Gunneridae</taxon>
        <taxon>Pentapetalae</taxon>
        <taxon>rosids</taxon>
        <taxon>fabids</taxon>
        <taxon>Fabales</taxon>
        <taxon>Fabaceae</taxon>
        <taxon>Papilionoideae</taxon>
        <taxon>50 kb inversion clade</taxon>
        <taxon>NPAAA clade</taxon>
        <taxon>indigoferoid/millettioid clade</taxon>
        <taxon>Phaseoleae</taxon>
        <taxon>Cajanus</taxon>
    </lineage>
</organism>
<dbReference type="Gramene" id="C.cajan_45288.t">
    <property type="protein sequence ID" value="C.cajan_45288.t.cds1"/>
    <property type="gene ID" value="C.cajan_45288"/>
</dbReference>
<dbReference type="PANTHER" id="PTHR33054">
    <property type="entry name" value="CCHC-TYPE DOMAIN-CONTAINING PROTEIN"/>
    <property type="match status" value="1"/>
</dbReference>
<gene>
    <name evidence="2" type="ORF">KK1_045250</name>
</gene>
<dbReference type="PANTHER" id="PTHR33054:SF9">
    <property type="entry name" value="CCHC-TYPE DOMAIN-CONTAINING PROTEIN"/>
    <property type="match status" value="1"/>
</dbReference>
<name>A0A151QUC3_CAJCA</name>
<evidence type="ECO:0000313" key="2">
    <source>
        <dbReference type="EMBL" id="KYP33864.1"/>
    </source>
</evidence>
<dbReference type="AlphaFoldDB" id="A0A151QUC3"/>
<dbReference type="InterPro" id="IPR056648">
    <property type="entry name" value="DUF7746"/>
</dbReference>
<evidence type="ECO:0000259" key="1">
    <source>
        <dbReference type="Pfam" id="PF24925"/>
    </source>
</evidence>
<sequence>MTNLQFLRKTNEMVINASSHRIKNLEEQTFKLLITGFTRSLKGWWDNNLILEQKHFITTSVKTENGQQIPIMVEILIITIIHNFMGDSNTCDAKTSNLLHNLRCPTLRDFR</sequence>
<reference evidence="2" key="1">
    <citation type="journal article" date="2012" name="Nat. Biotechnol.">
        <title>Draft genome sequence of pigeonpea (Cajanus cajan), an orphan legume crop of resource-poor farmers.</title>
        <authorList>
            <person name="Varshney R.K."/>
            <person name="Chen W."/>
            <person name="Li Y."/>
            <person name="Bharti A.K."/>
            <person name="Saxena R.K."/>
            <person name="Schlueter J.A."/>
            <person name="Donoghue M.T."/>
            <person name="Azam S."/>
            <person name="Fan G."/>
            <person name="Whaley A.M."/>
            <person name="Farmer A.D."/>
            <person name="Sheridan J."/>
            <person name="Iwata A."/>
            <person name="Tuteja R."/>
            <person name="Penmetsa R.V."/>
            <person name="Wu W."/>
            <person name="Upadhyaya H.D."/>
            <person name="Yang S.P."/>
            <person name="Shah T."/>
            <person name="Saxena K.B."/>
            <person name="Michael T."/>
            <person name="McCombie W.R."/>
            <person name="Yang B."/>
            <person name="Zhang G."/>
            <person name="Yang H."/>
            <person name="Wang J."/>
            <person name="Spillane C."/>
            <person name="Cook D.R."/>
            <person name="May G.D."/>
            <person name="Xu X."/>
            <person name="Jackson S.A."/>
        </authorList>
    </citation>
    <scope>NUCLEOTIDE SEQUENCE [LARGE SCALE GENOMIC DNA]</scope>
</reference>
<proteinExistence type="predicted"/>
<keyword evidence="3" id="KW-1185">Reference proteome</keyword>
<dbReference type="Proteomes" id="UP000075243">
    <property type="component" value="Unassembled WGS sequence"/>
</dbReference>
<evidence type="ECO:0000313" key="3">
    <source>
        <dbReference type="Proteomes" id="UP000075243"/>
    </source>
</evidence>
<feature type="domain" description="DUF7746" evidence="1">
    <location>
        <begin position="1"/>
        <end position="65"/>
    </location>
</feature>
<dbReference type="Pfam" id="PF24925">
    <property type="entry name" value="DUF7746"/>
    <property type="match status" value="1"/>
</dbReference>